<dbReference type="Proteomes" id="UP000621454">
    <property type="component" value="Unassembled WGS sequence"/>
</dbReference>
<name>A0A916TCD4_9ACTN</name>
<dbReference type="AlphaFoldDB" id="A0A916TCD4"/>
<reference evidence="1" key="2">
    <citation type="submission" date="2020-09" db="EMBL/GenBank/DDBJ databases">
        <authorList>
            <person name="Sun Q."/>
            <person name="Zhou Y."/>
        </authorList>
    </citation>
    <scope>NUCLEOTIDE SEQUENCE</scope>
    <source>
        <strain evidence="1">CGMCC 1.12827</strain>
    </source>
</reference>
<organism evidence="1 2">
    <name type="scientific">Gordonia jinhuaensis</name>
    <dbReference type="NCBI Taxonomy" id="1517702"/>
    <lineage>
        <taxon>Bacteria</taxon>
        <taxon>Bacillati</taxon>
        <taxon>Actinomycetota</taxon>
        <taxon>Actinomycetes</taxon>
        <taxon>Mycobacteriales</taxon>
        <taxon>Gordoniaceae</taxon>
        <taxon>Gordonia</taxon>
    </lineage>
</organism>
<comment type="caution">
    <text evidence="1">The sequence shown here is derived from an EMBL/GenBank/DDBJ whole genome shotgun (WGS) entry which is preliminary data.</text>
</comment>
<protein>
    <submittedName>
        <fullName evidence="1">Uncharacterized protein</fullName>
    </submittedName>
</protein>
<keyword evidence="2" id="KW-1185">Reference proteome</keyword>
<sequence length="173" mass="19127">MIGRGTPLCIVRESDLSPCYVLPTDSFLFPGVEGGYTPPANGGWPSSRRWEVTSELVNDHQVGFFGRDMLICHGWALFESLIEQDCPWYADVKSEMEIEGSRDWVVDLLSRWRSGGAGYLEVASEALSALDSSVGSHLALESADAYDVLAELTTVSEQPHDLAAYVDQLLWRL</sequence>
<evidence type="ECO:0000313" key="1">
    <source>
        <dbReference type="EMBL" id="GGB39782.1"/>
    </source>
</evidence>
<reference evidence="1" key="1">
    <citation type="journal article" date="2014" name="Int. J. Syst. Evol. Microbiol.">
        <title>Complete genome sequence of Corynebacterium casei LMG S-19264T (=DSM 44701T), isolated from a smear-ripened cheese.</title>
        <authorList>
            <consortium name="US DOE Joint Genome Institute (JGI-PGF)"/>
            <person name="Walter F."/>
            <person name="Albersmeier A."/>
            <person name="Kalinowski J."/>
            <person name="Ruckert C."/>
        </authorList>
    </citation>
    <scope>NUCLEOTIDE SEQUENCE</scope>
    <source>
        <strain evidence="1">CGMCC 1.12827</strain>
    </source>
</reference>
<dbReference type="EMBL" id="BMGC01000024">
    <property type="protein sequence ID" value="GGB39782.1"/>
    <property type="molecule type" value="Genomic_DNA"/>
</dbReference>
<proteinExistence type="predicted"/>
<evidence type="ECO:0000313" key="2">
    <source>
        <dbReference type="Proteomes" id="UP000621454"/>
    </source>
</evidence>
<accession>A0A916TCD4</accession>
<gene>
    <name evidence="1" type="ORF">GCM10011489_29270</name>
</gene>